<evidence type="ECO:0000256" key="3">
    <source>
        <dbReference type="ARBA" id="ARBA00022741"/>
    </source>
</evidence>
<dbReference type="Pfam" id="PF00005">
    <property type="entry name" value="ABC_tran"/>
    <property type="match status" value="1"/>
</dbReference>
<feature type="domain" description="ABC transporter" evidence="5">
    <location>
        <begin position="15"/>
        <end position="260"/>
    </location>
</feature>
<dbReference type="PANTHER" id="PTHR43776">
    <property type="entry name" value="TRANSPORT ATP-BINDING PROTEIN"/>
    <property type="match status" value="1"/>
</dbReference>
<dbReference type="NCBIfam" id="TIGR01727">
    <property type="entry name" value="oligo_HPY"/>
    <property type="match status" value="1"/>
</dbReference>
<keyword evidence="3" id="KW-0547">Nucleotide-binding</keyword>
<gene>
    <name evidence="6" type="ORF">ABR85_07440</name>
</gene>
<dbReference type="CDD" id="cd03257">
    <property type="entry name" value="ABC_NikE_OppD_transporters"/>
    <property type="match status" value="1"/>
</dbReference>
<evidence type="ECO:0000256" key="4">
    <source>
        <dbReference type="ARBA" id="ARBA00022840"/>
    </source>
</evidence>
<organism evidence="6 7">
    <name type="scientific">OM182 bacterium BACL3 MAG-120619-bin3</name>
    <dbReference type="NCBI Taxonomy" id="1655593"/>
    <lineage>
        <taxon>Bacteria</taxon>
        <taxon>Pseudomonadati</taxon>
        <taxon>Pseudomonadota</taxon>
        <taxon>Gammaproteobacteria</taxon>
        <taxon>OMG group</taxon>
        <taxon>OM182 clade</taxon>
    </lineage>
</organism>
<accession>A0A0R2TC89</accession>
<evidence type="ECO:0000256" key="2">
    <source>
        <dbReference type="ARBA" id="ARBA00022448"/>
    </source>
</evidence>
<dbReference type="PROSITE" id="PS00211">
    <property type="entry name" value="ABC_TRANSPORTER_1"/>
    <property type="match status" value="1"/>
</dbReference>
<dbReference type="InterPro" id="IPR017871">
    <property type="entry name" value="ABC_transporter-like_CS"/>
</dbReference>
<dbReference type="GO" id="GO:0015833">
    <property type="term" value="P:peptide transport"/>
    <property type="evidence" value="ECO:0007669"/>
    <property type="project" value="InterPro"/>
</dbReference>
<dbReference type="EMBL" id="LICD01000029">
    <property type="protein sequence ID" value="KRO82803.1"/>
    <property type="molecule type" value="Genomic_DNA"/>
</dbReference>
<evidence type="ECO:0000256" key="1">
    <source>
        <dbReference type="ARBA" id="ARBA00005417"/>
    </source>
</evidence>
<keyword evidence="2" id="KW-0813">Transport</keyword>
<dbReference type="InterPro" id="IPR050319">
    <property type="entry name" value="ABC_transp_ATP-bind"/>
</dbReference>
<keyword evidence="4 6" id="KW-0067">ATP-binding</keyword>
<dbReference type="InterPro" id="IPR013563">
    <property type="entry name" value="Oligopep_ABC_C"/>
</dbReference>
<dbReference type="Proteomes" id="UP000051242">
    <property type="component" value="Unassembled WGS sequence"/>
</dbReference>
<dbReference type="GO" id="GO:0016887">
    <property type="term" value="F:ATP hydrolysis activity"/>
    <property type="evidence" value="ECO:0007669"/>
    <property type="project" value="InterPro"/>
</dbReference>
<dbReference type="InterPro" id="IPR027417">
    <property type="entry name" value="P-loop_NTPase"/>
</dbReference>
<evidence type="ECO:0000313" key="7">
    <source>
        <dbReference type="Proteomes" id="UP000051242"/>
    </source>
</evidence>
<comment type="similarity">
    <text evidence="1">Belongs to the ABC transporter superfamily.</text>
</comment>
<dbReference type="PANTHER" id="PTHR43776:SF7">
    <property type="entry name" value="D,D-DIPEPTIDE TRANSPORT ATP-BINDING PROTEIN DDPF-RELATED"/>
    <property type="match status" value="1"/>
</dbReference>
<evidence type="ECO:0000259" key="5">
    <source>
        <dbReference type="PROSITE" id="PS50893"/>
    </source>
</evidence>
<sequence>MSDSTMKPNKPTPLVEARGLTRFFDVGRGRRVHAVDNVSLTVGEREIVGLVGESGSGKSTFGKTLLGLHDKTAGEVLFRGETLPAKYRSVDYQRLAGNMQMIFQDPYSSLNPRMTVGEIVAEGLRLHAGVSNAMARERVAEWLGRVGLQPDHMSRYPHEFSGGQRQRIGIARALILEPDFVVCDEPISALDVSVQAQVINLLGELKESMGLTLLFIAHDLSMVRYVSDRMAVMYLGSLVEIGRADALYFDPKHPYTEVLIGSNPEPDPELERSRPSTAIQGEIPSPVNVPAGCRFANRCPKVMEVCKTVTPQLIKLKDLDREVACHLYD</sequence>
<dbReference type="SUPFAM" id="SSF52540">
    <property type="entry name" value="P-loop containing nucleoside triphosphate hydrolases"/>
    <property type="match status" value="1"/>
</dbReference>
<dbReference type="GO" id="GO:0005524">
    <property type="term" value="F:ATP binding"/>
    <property type="evidence" value="ECO:0007669"/>
    <property type="project" value="UniProtKB-KW"/>
</dbReference>
<dbReference type="InterPro" id="IPR003439">
    <property type="entry name" value="ABC_transporter-like_ATP-bd"/>
</dbReference>
<protein>
    <submittedName>
        <fullName evidence="6">Peptide ABC transporter ATP-binding protein</fullName>
    </submittedName>
</protein>
<proteinExistence type="inferred from homology"/>
<dbReference type="GO" id="GO:0055085">
    <property type="term" value="P:transmembrane transport"/>
    <property type="evidence" value="ECO:0007669"/>
    <property type="project" value="UniProtKB-ARBA"/>
</dbReference>
<dbReference type="SMART" id="SM00382">
    <property type="entry name" value="AAA"/>
    <property type="match status" value="1"/>
</dbReference>
<dbReference type="InterPro" id="IPR003593">
    <property type="entry name" value="AAA+_ATPase"/>
</dbReference>
<dbReference type="FunFam" id="3.40.50.300:FF:000016">
    <property type="entry name" value="Oligopeptide ABC transporter ATP-binding component"/>
    <property type="match status" value="1"/>
</dbReference>
<reference evidence="6 7" key="1">
    <citation type="submission" date="2015-10" db="EMBL/GenBank/DDBJ databases">
        <title>Metagenome-Assembled Genomes uncover a global brackish microbiome.</title>
        <authorList>
            <person name="Hugerth L.W."/>
            <person name="Larsson J."/>
            <person name="Alneberg J."/>
            <person name="Lindh M.V."/>
            <person name="Legrand C."/>
            <person name="Pinhassi J."/>
            <person name="Andersson A.F."/>
        </authorList>
    </citation>
    <scope>NUCLEOTIDE SEQUENCE [LARGE SCALE GENOMIC DNA]</scope>
    <source>
        <strain evidence="6">BACL22 MAG-120619-bin3</strain>
    </source>
</reference>
<dbReference type="Gene3D" id="3.40.50.300">
    <property type="entry name" value="P-loop containing nucleotide triphosphate hydrolases"/>
    <property type="match status" value="1"/>
</dbReference>
<dbReference type="Pfam" id="PF08352">
    <property type="entry name" value="oligo_HPY"/>
    <property type="match status" value="1"/>
</dbReference>
<dbReference type="PROSITE" id="PS50893">
    <property type="entry name" value="ABC_TRANSPORTER_2"/>
    <property type="match status" value="1"/>
</dbReference>
<evidence type="ECO:0000313" key="6">
    <source>
        <dbReference type="EMBL" id="KRO82803.1"/>
    </source>
</evidence>
<dbReference type="AlphaFoldDB" id="A0A0R2TC89"/>
<comment type="caution">
    <text evidence="6">The sequence shown here is derived from an EMBL/GenBank/DDBJ whole genome shotgun (WGS) entry which is preliminary data.</text>
</comment>
<name>A0A0R2TC89_9GAMM</name>